<dbReference type="AlphaFoldDB" id="A0A015J780"/>
<comment type="caution">
    <text evidence="8">The sequence shown here is derived from an EMBL/GenBank/DDBJ whole genome shotgun (WGS) entry which is preliminary data.</text>
</comment>
<dbReference type="PANTHER" id="PTHR43609:SF1">
    <property type="entry name" value="ACETYL-COA HYDROLASE"/>
    <property type="match status" value="1"/>
</dbReference>
<feature type="domain" description="Acetyl-CoA hydrolase/transferase N-terminal" evidence="6">
    <location>
        <begin position="34"/>
        <end position="240"/>
    </location>
</feature>
<dbReference type="Gene3D" id="3.40.1080.10">
    <property type="entry name" value="Glutaconate Coenzyme A-transferase"/>
    <property type="match status" value="1"/>
</dbReference>
<dbReference type="SMR" id="A0A015J780"/>
<dbReference type="OMA" id="SCIVPMV"/>
<dbReference type="GO" id="GO:0008775">
    <property type="term" value="F:acetate CoA-transferase activity"/>
    <property type="evidence" value="ECO:0007669"/>
    <property type="project" value="InterPro"/>
</dbReference>
<dbReference type="InterPro" id="IPR003702">
    <property type="entry name" value="ActCoA_hydro_N"/>
</dbReference>
<dbReference type="EC" id="3.1.2.1" evidence="3"/>
<dbReference type="HOGENOM" id="CLU_019748_3_0_1"/>
<dbReference type="GO" id="GO:0006083">
    <property type="term" value="P:acetate metabolic process"/>
    <property type="evidence" value="ECO:0007669"/>
    <property type="project" value="InterPro"/>
</dbReference>
<dbReference type="Pfam" id="PF13336">
    <property type="entry name" value="AcetylCoA_hyd_C"/>
    <property type="match status" value="1"/>
</dbReference>
<evidence type="ECO:0000256" key="5">
    <source>
        <dbReference type="ARBA" id="ARBA00029672"/>
    </source>
</evidence>
<comment type="catalytic activity">
    <reaction evidence="1">
        <text>acetyl-CoA + H2O = acetate + CoA + H(+)</text>
        <dbReference type="Rhea" id="RHEA:20289"/>
        <dbReference type="ChEBI" id="CHEBI:15377"/>
        <dbReference type="ChEBI" id="CHEBI:15378"/>
        <dbReference type="ChEBI" id="CHEBI:30089"/>
        <dbReference type="ChEBI" id="CHEBI:57287"/>
        <dbReference type="ChEBI" id="CHEBI:57288"/>
        <dbReference type="EC" id="3.1.2.1"/>
    </reaction>
</comment>
<proteinExistence type="inferred from homology"/>
<evidence type="ECO:0000256" key="1">
    <source>
        <dbReference type="ARBA" id="ARBA00001831"/>
    </source>
</evidence>
<dbReference type="EMBL" id="JEMT01029801">
    <property type="protein sequence ID" value="EXX50749.1"/>
    <property type="molecule type" value="Genomic_DNA"/>
</dbReference>
<comment type="similarity">
    <text evidence="2">Belongs to the acetyl-CoA hydrolase/transferase family.</text>
</comment>
<dbReference type="Gene3D" id="3.40.1080.20">
    <property type="entry name" value="Acetyl-CoA hydrolase/transferase C-terminal domain"/>
    <property type="match status" value="1"/>
</dbReference>
<evidence type="ECO:0000313" key="9">
    <source>
        <dbReference type="Proteomes" id="UP000022910"/>
    </source>
</evidence>
<evidence type="ECO:0000256" key="2">
    <source>
        <dbReference type="ARBA" id="ARBA00009632"/>
    </source>
</evidence>
<evidence type="ECO:0000259" key="6">
    <source>
        <dbReference type="Pfam" id="PF02550"/>
    </source>
</evidence>
<sequence>MAAISKLITEGIKSRVRRPSLFSKLTTVDDLIASGFFKNGMRMGWSGFTGVGYPKVTPIALAEHVEKNNLQGKLRFDLFVGASTASETEDRWAKNGMIARRYPYQVGKTVQREINANRILFADKHLSEFPLDLVSGYYTLEKKGNEIEKLDVVIVEATAVTEEGHIIPGASVGATPEIVQSAAHVILEVNTVLPNYEGLHDITLGKFAPYKFPNLIQRVDDRVGTPYIPLDNDKVIAVIESKKLDKTSDSDLQDEVSHHIANNILEFLEHEVTMGRLPIHLLPLQSGVGNIANAIIGGLADGPFTNVEVWTEVIQDTFLDFWEHHKLSFASATSVAFSPSGFKRFYEMWDDLKDRLVLRSQSVSNSPEIIRRLGVIAMNTPIEFDIYGHANSTHVCGTRMLNGLGGSNDFLRNSKLSIMHTPSTRPTKIDPIGISCVVPMCSHIDQTEHDLDVLVTEHGLADVRGLAPIERAKLIIEKCAHPDYKPILKEYFDMSEKKCMSIGAAHEPQMLDKVFKMHLNVMGEENTMRIKSW</sequence>
<feature type="domain" description="Acetyl-CoA hydrolase/transferase C-terminal" evidence="7">
    <location>
        <begin position="341"/>
        <end position="491"/>
    </location>
</feature>
<dbReference type="Pfam" id="PF02550">
    <property type="entry name" value="AcetylCoA_hydro"/>
    <property type="match status" value="1"/>
</dbReference>
<evidence type="ECO:0000259" key="7">
    <source>
        <dbReference type="Pfam" id="PF13336"/>
    </source>
</evidence>
<dbReference type="OrthoDB" id="10250396at2759"/>
<dbReference type="InterPro" id="IPR037171">
    <property type="entry name" value="NagB/RpiA_transferase-like"/>
</dbReference>
<name>A0A015J780_RHIIW</name>
<dbReference type="GO" id="GO:0005739">
    <property type="term" value="C:mitochondrion"/>
    <property type="evidence" value="ECO:0007669"/>
    <property type="project" value="TreeGrafter"/>
</dbReference>
<dbReference type="InterPro" id="IPR026888">
    <property type="entry name" value="AcetylCoA_hyd_C"/>
</dbReference>
<dbReference type="InterPro" id="IPR046433">
    <property type="entry name" value="ActCoA_hydro"/>
</dbReference>
<accession>A0A015J780</accession>
<dbReference type="Proteomes" id="UP000022910">
    <property type="component" value="Unassembled WGS sequence"/>
</dbReference>
<gene>
    <name evidence="8" type="ORF">RirG_267920</name>
</gene>
<dbReference type="FunFam" id="3.40.1080.20:FF:000001">
    <property type="entry name" value="Acetyl-CoA hydrolase Ach1"/>
    <property type="match status" value="1"/>
</dbReference>
<dbReference type="PANTHER" id="PTHR43609">
    <property type="entry name" value="ACETYL-COA HYDROLASE"/>
    <property type="match status" value="1"/>
</dbReference>
<dbReference type="STRING" id="1432141.A0A015J780"/>
<protein>
    <recommendedName>
        <fullName evidence="4">Acetyl-CoA hydrolase</fullName>
        <ecNumber evidence="3">3.1.2.1</ecNumber>
    </recommendedName>
    <alternativeName>
        <fullName evidence="5">Acetyl-CoA deacylase</fullName>
    </alternativeName>
</protein>
<evidence type="ECO:0000313" key="8">
    <source>
        <dbReference type="EMBL" id="EXX50749.1"/>
    </source>
</evidence>
<organism evidence="8 9">
    <name type="scientific">Rhizophagus irregularis (strain DAOM 197198w)</name>
    <name type="common">Glomus intraradices</name>
    <dbReference type="NCBI Taxonomy" id="1432141"/>
    <lineage>
        <taxon>Eukaryota</taxon>
        <taxon>Fungi</taxon>
        <taxon>Fungi incertae sedis</taxon>
        <taxon>Mucoromycota</taxon>
        <taxon>Glomeromycotina</taxon>
        <taxon>Glomeromycetes</taxon>
        <taxon>Glomerales</taxon>
        <taxon>Glomeraceae</taxon>
        <taxon>Rhizophagus</taxon>
    </lineage>
</organism>
<reference evidence="8 9" key="1">
    <citation type="submission" date="2014-02" db="EMBL/GenBank/DDBJ databases">
        <title>Single nucleus genome sequencing reveals high similarity among nuclei of an endomycorrhizal fungus.</title>
        <authorList>
            <person name="Lin K."/>
            <person name="Geurts R."/>
            <person name="Zhang Z."/>
            <person name="Limpens E."/>
            <person name="Saunders D.G."/>
            <person name="Mu D."/>
            <person name="Pang E."/>
            <person name="Cao H."/>
            <person name="Cha H."/>
            <person name="Lin T."/>
            <person name="Zhou Q."/>
            <person name="Shang Y."/>
            <person name="Li Y."/>
            <person name="Ivanov S."/>
            <person name="Sharma T."/>
            <person name="Velzen R.V."/>
            <person name="Ruijter N.D."/>
            <person name="Aanen D.K."/>
            <person name="Win J."/>
            <person name="Kamoun S."/>
            <person name="Bisseling T."/>
            <person name="Huang S."/>
        </authorList>
    </citation>
    <scope>NUCLEOTIDE SEQUENCE [LARGE SCALE GENOMIC DNA]</scope>
    <source>
        <strain evidence="9">DAOM197198w</strain>
    </source>
</reference>
<evidence type="ECO:0000256" key="4">
    <source>
        <dbReference type="ARBA" id="ARBA00017958"/>
    </source>
</evidence>
<dbReference type="InterPro" id="IPR038460">
    <property type="entry name" value="AcetylCoA_hyd_C_sf"/>
</dbReference>
<evidence type="ECO:0000256" key="3">
    <source>
        <dbReference type="ARBA" id="ARBA00011920"/>
    </source>
</evidence>
<dbReference type="FunFam" id="3.40.1080.10:FF:000003">
    <property type="entry name" value="Acetyl-coA hydrolase Ach1"/>
    <property type="match status" value="1"/>
</dbReference>
<dbReference type="SUPFAM" id="SSF100950">
    <property type="entry name" value="NagB/RpiA/CoA transferase-like"/>
    <property type="match status" value="2"/>
</dbReference>
<dbReference type="GO" id="GO:0003986">
    <property type="term" value="F:acetyl-CoA hydrolase activity"/>
    <property type="evidence" value="ECO:0007669"/>
    <property type="project" value="UniProtKB-EC"/>
</dbReference>
<keyword evidence="9" id="KW-1185">Reference proteome</keyword>